<dbReference type="STRING" id="1314790.A0A1Y1WY56"/>
<dbReference type="Pfam" id="PF01161">
    <property type="entry name" value="PBP"/>
    <property type="match status" value="1"/>
</dbReference>
<dbReference type="PANTHER" id="PTHR11362:SF82">
    <property type="entry name" value="PHOSPHATIDYLETHANOLAMINE-BINDING PROTEIN 4"/>
    <property type="match status" value="1"/>
</dbReference>
<dbReference type="PANTHER" id="PTHR11362">
    <property type="entry name" value="PHOSPHATIDYLETHANOLAMINE-BINDING PROTEIN"/>
    <property type="match status" value="1"/>
</dbReference>
<keyword evidence="2" id="KW-1185">Reference proteome</keyword>
<evidence type="ECO:0000313" key="1">
    <source>
        <dbReference type="EMBL" id="ORX78136.1"/>
    </source>
</evidence>
<proteinExistence type="predicted"/>
<feature type="non-terminal residue" evidence="1">
    <location>
        <position position="137"/>
    </location>
</feature>
<organism evidence="1 2">
    <name type="scientific">Basidiobolus meristosporus CBS 931.73</name>
    <dbReference type="NCBI Taxonomy" id="1314790"/>
    <lineage>
        <taxon>Eukaryota</taxon>
        <taxon>Fungi</taxon>
        <taxon>Fungi incertae sedis</taxon>
        <taxon>Zoopagomycota</taxon>
        <taxon>Entomophthoromycotina</taxon>
        <taxon>Basidiobolomycetes</taxon>
        <taxon>Basidiobolales</taxon>
        <taxon>Basidiobolaceae</taxon>
        <taxon>Basidiobolus</taxon>
    </lineage>
</organism>
<dbReference type="OrthoDB" id="2506647at2759"/>
<dbReference type="InterPro" id="IPR008914">
    <property type="entry name" value="PEBP"/>
</dbReference>
<dbReference type="InterPro" id="IPR036610">
    <property type="entry name" value="PEBP-like_sf"/>
</dbReference>
<dbReference type="EMBL" id="MCFE01000843">
    <property type="protein sequence ID" value="ORX78136.1"/>
    <property type="molecule type" value="Genomic_DNA"/>
</dbReference>
<gene>
    <name evidence="1" type="ORF">K493DRAFT_152987</name>
</gene>
<sequence length="137" mass="15662">GKEVDQGNELLISETQTQPQVSFDGLSDKLYTLIMADPDVPSRANPTLREFRHWVVGNIHSDDIDKGDIVTSYMGPATPPKTGYHRYQFMLYEQPGPINYEKLPEEKSQRLHFNSEAFVKENQLELVASNYFVAENK</sequence>
<dbReference type="CDD" id="cd00866">
    <property type="entry name" value="PEBP_euk"/>
    <property type="match status" value="1"/>
</dbReference>
<dbReference type="AlphaFoldDB" id="A0A1Y1WY56"/>
<dbReference type="SUPFAM" id="SSF49777">
    <property type="entry name" value="PEBP-like"/>
    <property type="match status" value="1"/>
</dbReference>
<name>A0A1Y1WY56_9FUNG</name>
<protein>
    <submittedName>
        <fullName evidence="1">PEBP-like protein</fullName>
    </submittedName>
</protein>
<reference evidence="1 2" key="1">
    <citation type="submission" date="2016-07" db="EMBL/GenBank/DDBJ databases">
        <title>Pervasive Adenine N6-methylation of Active Genes in Fungi.</title>
        <authorList>
            <consortium name="DOE Joint Genome Institute"/>
            <person name="Mondo S.J."/>
            <person name="Dannebaum R.O."/>
            <person name="Kuo R.C."/>
            <person name="Labutti K."/>
            <person name="Haridas S."/>
            <person name="Kuo A."/>
            <person name="Salamov A."/>
            <person name="Ahrendt S.R."/>
            <person name="Lipzen A."/>
            <person name="Sullivan W."/>
            <person name="Andreopoulos W.B."/>
            <person name="Clum A."/>
            <person name="Lindquist E."/>
            <person name="Daum C."/>
            <person name="Ramamoorthy G.K."/>
            <person name="Gryganskyi A."/>
            <person name="Culley D."/>
            <person name="Magnuson J.K."/>
            <person name="James T.Y."/>
            <person name="O'Malley M.A."/>
            <person name="Stajich J.E."/>
            <person name="Spatafora J.W."/>
            <person name="Visel A."/>
            <person name="Grigoriev I.V."/>
        </authorList>
    </citation>
    <scope>NUCLEOTIDE SEQUENCE [LARGE SCALE GENOMIC DNA]</scope>
    <source>
        <strain evidence="1 2">CBS 931.73</strain>
    </source>
</reference>
<dbReference type="InterPro" id="IPR035810">
    <property type="entry name" value="PEBP_euk"/>
</dbReference>
<comment type="caution">
    <text evidence="1">The sequence shown here is derived from an EMBL/GenBank/DDBJ whole genome shotgun (WGS) entry which is preliminary data.</text>
</comment>
<accession>A0A1Y1WY56</accession>
<evidence type="ECO:0000313" key="2">
    <source>
        <dbReference type="Proteomes" id="UP000193498"/>
    </source>
</evidence>
<dbReference type="Gene3D" id="3.90.280.10">
    <property type="entry name" value="PEBP-like"/>
    <property type="match status" value="1"/>
</dbReference>
<dbReference type="Proteomes" id="UP000193498">
    <property type="component" value="Unassembled WGS sequence"/>
</dbReference>
<feature type="non-terminal residue" evidence="1">
    <location>
        <position position="1"/>
    </location>
</feature>
<dbReference type="InParanoid" id="A0A1Y1WY56"/>